<gene>
    <name evidence="6" type="ORF">K490DRAFT_72630</name>
</gene>
<dbReference type="GO" id="GO:0016787">
    <property type="term" value="F:hydrolase activity"/>
    <property type="evidence" value="ECO:0007669"/>
    <property type="project" value="UniProtKB-KW"/>
</dbReference>
<dbReference type="Gene3D" id="3.40.50.300">
    <property type="entry name" value="P-loop containing nucleotide triphosphate hydrolases"/>
    <property type="match status" value="1"/>
</dbReference>
<evidence type="ECO:0000313" key="7">
    <source>
        <dbReference type="Proteomes" id="UP000799776"/>
    </source>
</evidence>
<protein>
    <recommendedName>
        <fullName evidence="8">P-loop containing nucleoside triphosphate hydrolase protein</fullName>
    </recommendedName>
</protein>
<dbReference type="GO" id="GO:0005524">
    <property type="term" value="F:ATP binding"/>
    <property type="evidence" value="ECO:0007669"/>
    <property type="project" value="UniProtKB-KW"/>
</dbReference>
<dbReference type="SMART" id="SM00487">
    <property type="entry name" value="DEXDc"/>
    <property type="match status" value="1"/>
</dbReference>
<dbReference type="SMART" id="SM00490">
    <property type="entry name" value="HELICc"/>
    <property type="match status" value="1"/>
</dbReference>
<dbReference type="Pfam" id="PF00271">
    <property type="entry name" value="Helicase_C"/>
    <property type="match status" value="1"/>
</dbReference>
<dbReference type="InterPro" id="IPR027417">
    <property type="entry name" value="P-loop_NTPase"/>
</dbReference>
<evidence type="ECO:0008006" key="8">
    <source>
        <dbReference type="Google" id="ProtNLM"/>
    </source>
</evidence>
<dbReference type="GO" id="GO:0006281">
    <property type="term" value="P:DNA repair"/>
    <property type="evidence" value="ECO:0007669"/>
    <property type="project" value="TreeGrafter"/>
</dbReference>
<dbReference type="Gene3D" id="3.40.50.10810">
    <property type="entry name" value="Tandem AAA-ATPase domain"/>
    <property type="match status" value="1"/>
</dbReference>
<dbReference type="InterPro" id="IPR001650">
    <property type="entry name" value="Helicase_C-like"/>
</dbReference>
<evidence type="ECO:0000259" key="4">
    <source>
        <dbReference type="PROSITE" id="PS51192"/>
    </source>
</evidence>
<proteinExistence type="predicted"/>
<dbReference type="InterPro" id="IPR038718">
    <property type="entry name" value="SNF2-like_sf"/>
</dbReference>
<reference evidence="6" key="1">
    <citation type="journal article" date="2020" name="Stud. Mycol.">
        <title>101 Dothideomycetes genomes: a test case for predicting lifestyles and emergence of pathogens.</title>
        <authorList>
            <person name="Haridas S."/>
            <person name="Albert R."/>
            <person name="Binder M."/>
            <person name="Bloem J."/>
            <person name="Labutti K."/>
            <person name="Salamov A."/>
            <person name="Andreopoulos B."/>
            <person name="Baker S."/>
            <person name="Barry K."/>
            <person name="Bills G."/>
            <person name="Bluhm B."/>
            <person name="Cannon C."/>
            <person name="Castanera R."/>
            <person name="Culley D."/>
            <person name="Daum C."/>
            <person name="Ezra D."/>
            <person name="Gonzalez J."/>
            <person name="Henrissat B."/>
            <person name="Kuo A."/>
            <person name="Liang C."/>
            <person name="Lipzen A."/>
            <person name="Lutzoni F."/>
            <person name="Magnuson J."/>
            <person name="Mondo S."/>
            <person name="Nolan M."/>
            <person name="Ohm R."/>
            <person name="Pangilinan J."/>
            <person name="Park H.-J."/>
            <person name="Ramirez L."/>
            <person name="Alfaro M."/>
            <person name="Sun H."/>
            <person name="Tritt A."/>
            <person name="Yoshinaga Y."/>
            <person name="Zwiers L.-H."/>
            <person name="Turgeon B."/>
            <person name="Goodwin S."/>
            <person name="Spatafora J."/>
            <person name="Crous P."/>
            <person name="Grigoriev I."/>
        </authorList>
    </citation>
    <scope>NUCLEOTIDE SEQUENCE</scope>
    <source>
        <strain evidence="6">CBS 121410</strain>
    </source>
</reference>
<name>A0A6A5YBX3_9PEZI</name>
<evidence type="ECO:0000313" key="6">
    <source>
        <dbReference type="EMBL" id="KAF2088966.1"/>
    </source>
</evidence>
<keyword evidence="1" id="KW-0547">Nucleotide-binding</keyword>
<dbReference type="PROSITE" id="PS51192">
    <property type="entry name" value="HELICASE_ATP_BIND_1"/>
    <property type="match status" value="1"/>
</dbReference>
<dbReference type="EMBL" id="ML978715">
    <property type="protein sequence ID" value="KAF2088966.1"/>
    <property type="molecule type" value="Genomic_DNA"/>
</dbReference>
<organism evidence="6 7">
    <name type="scientific">Saccharata proteae CBS 121410</name>
    <dbReference type="NCBI Taxonomy" id="1314787"/>
    <lineage>
        <taxon>Eukaryota</taxon>
        <taxon>Fungi</taxon>
        <taxon>Dikarya</taxon>
        <taxon>Ascomycota</taxon>
        <taxon>Pezizomycotina</taxon>
        <taxon>Dothideomycetes</taxon>
        <taxon>Dothideomycetes incertae sedis</taxon>
        <taxon>Botryosphaeriales</taxon>
        <taxon>Saccharataceae</taxon>
        <taxon>Saccharata</taxon>
    </lineage>
</organism>
<evidence type="ECO:0000259" key="5">
    <source>
        <dbReference type="PROSITE" id="PS51194"/>
    </source>
</evidence>
<dbReference type="CDD" id="cd18793">
    <property type="entry name" value="SF2_C_SNF"/>
    <property type="match status" value="1"/>
</dbReference>
<dbReference type="OrthoDB" id="448448at2759"/>
<keyword evidence="2" id="KW-0378">Hydrolase</keyword>
<dbReference type="SUPFAM" id="SSF52540">
    <property type="entry name" value="P-loop containing nucleoside triphosphate hydrolases"/>
    <property type="match status" value="2"/>
</dbReference>
<dbReference type="GO" id="GO:0005634">
    <property type="term" value="C:nucleus"/>
    <property type="evidence" value="ECO:0007669"/>
    <property type="project" value="TreeGrafter"/>
</dbReference>
<dbReference type="PANTHER" id="PTHR45626:SF52">
    <property type="entry name" value="SINGLE-STRANDED DNA-DEPENDENT ATPASE (EUROFUNG)"/>
    <property type="match status" value="1"/>
</dbReference>
<sequence>MTTDVRISTPLLSHQREALDFIERRERETEELPSSRSLWEYHTPTTGKPFYQHLITGGKSEVRDDFCGGIIADEMGLGKSLTMLSAIVGSFNLAKEFAQSSKSHGKTLKATLVIVPSALLLDSWSDEIKKHIIPGTITHLKYHGQSRSISFDDLAKYDVVLTTYATAAADYRNNNSPLTQHVWYRVVLDEAHVIRNWTTKQFGAVARILSHIRWCLSGTPIQNTLTDLGALVRFLKVPILHEPATFRRFIACPLRLHGKDRFSNLRLLLGFRQEVDMAISGYIPKQAHQIILEVFLRLRLFCNNGAEIRPINGVNQPQTAEEVLSCLQQDEKAECSYCSVDIVALGGQDEPESAVLFSFWKTSLDVVGSLLRTRGLPYTRIDGSLSLEQRRAVLHQFQNSSEVNVLLMTLGTGALGLNNLSIANHVHILEPQWNPSVENQAIGRFQRMGQARAVTVYRYIMNESVEQNVESRQNRKLQLAHRGFSLTSEDNAERGVQQVMVSAFFWGF</sequence>
<accession>A0A6A5YBX3</accession>
<dbReference type="GO" id="GO:0008094">
    <property type="term" value="F:ATP-dependent activity, acting on DNA"/>
    <property type="evidence" value="ECO:0007669"/>
    <property type="project" value="TreeGrafter"/>
</dbReference>
<evidence type="ECO:0000256" key="1">
    <source>
        <dbReference type="ARBA" id="ARBA00022741"/>
    </source>
</evidence>
<dbReference type="Pfam" id="PF00176">
    <property type="entry name" value="SNF2-rel_dom"/>
    <property type="match status" value="1"/>
</dbReference>
<dbReference type="PANTHER" id="PTHR45626">
    <property type="entry name" value="TRANSCRIPTION TERMINATION FACTOR 2-RELATED"/>
    <property type="match status" value="1"/>
</dbReference>
<evidence type="ECO:0000256" key="2">
    <source>
        <dbReference type="ARBA" id="ARBA00022801"/>
    </source>
</evidence>
<dbReference type="Proteomes" id="UP000799776">
    <property type="component" value="Unassembled WGS sequence"/>
</dbReference>
<dbReference type="InterPro" id="IPR050628">
    <property type="entry name" value="SNF2_RAD54_helicase_TF"/>
</dbReference>
<dbReference type="AlphaFoldDB" id="A0A6A5YBX3"/>
<dbReference type="InterPro" id="IPR014001">
    <property type="entry name" value="Helicase_ATP-bd"/>
</dbReference>
<feature type="domain" description="Helicase C-terminal" evidence="5">
    <location>
        <begin position="339"/>
        <end position="492"/>
    </location>
</feature>
<dbReference type="CDD" id="cd18008">
    <property type="entry name" value="DEXDc_SHPRH-like"/>
    <property type="match status" value="1"/>
</dbReference>
<dbReference type="PROSITE" id="PS51194">
    <property type="entry name" value="HELICASE_CTER"/>
    <property type="match status" value="1"/>
</dbReference>
<dbReference type="InterPro" id="IPR000330">
    <property type="entry name" value="SNF2_N"/>
</dbReference>
<keyword evidence="7" id="KW-1185">Reference proteome</keyword>
<keyword evidence="3" id="KW-0067">ATP-binding</keyword>
<dbReference type="InterPro" id="IPR049730">
    <property type="entry name" value="SNF2/RAD54-like_C"/>
</dbReference>
<evidence type="ECO:0000256" key="3">
    <source>
        <dbReference type="ARBA" id="ARBA00022840"/>
    </source>
</evidence>
<feature type="domain" description="Helicase ATP-binding" evidence="4">
    <location>
        <begin position="60"/>
        <end position="238"/>
    </location>
</feature>